<comment type="caution">
    <text evidence="2">The sequence shown here is derived from an EMBL/GenBank/DDBJ whole genome shotgun (WGS) entry which is preliminary data.</text>
</comment>
<reference evidence="2" key="2">
    <citation type="submission" date="2021-04" db="EMBL/GenBank/DDBJ databases">
        <authorList>
            <person name="Gilroy R."/>
        </authorList>
    </citation>
    <scope>NUCLEOTIDE SEQUENCE</scope>
    <source>
        <strain evidence="2">ChiBcolR8-3208</strain>
    </source>
</reference>
<evidence type="ECO:0000256" key="1">
    <source>
        <dbReference type="SAM" id="MobiDB-lite"/>
    </source>
</evidence>
<organism evidence="2 3">
    <name type="scientific">Candidatus Acutalibacter ornithocaccae</name>
    <dbReference type="NCBI Taxonomy" id="2838416"/>
    <lineage>
        <taxon>Bacteria</taxon>
        <taxon>Bacillati</taxon>
        <taxon>Bacillota</taxon>
        <taxon>Clostridia</taxon>
        <taxon>Eubacteriales</taxon>
        <taxon>Acutalibacteraceae</taxon>
        <taxon>Acutalibacter</taxon>
    </lineage>
</organism>
<sequence>MCSDTDEKNRKLTPEEEAAELAKPGDHPEWETNLPADLQKAIQDYLEGIRNQVTYLDCLWDELYGSINANQWGWEISKEQADYLRTKYLFEPEDEEEAEEFQHTQS</sequence>
<reference evidence="2" key="1">
    <citation type="journal article" date="2021" name="PeerJ">
        <title>Extensive microbial diversity within the chicken gut microbiome revealed by metagenomics and culture.</title>
        <authorList>
            <person name="Gilroy R."/>
            <person name="Ravi A."/>
            <person name="Getino M."/>
            <person name="Pursley I."/>
            <person name="Horton D.L."/>
            <person name="Alikhan N.F."/>
            <person name="Baker D."/>
            <person name="Gharbi K."/>
            <person name="Hall N."/>
            <person name="Watson M."/>
            <person name="Adriaenssens E.M."/>
            <person name="Foster-Nyarko E."/>
            <person name="Jarju S."/>
            <person name="Secka A."/>
            <person name="Antonio M."/>
            <person name="Oren A."/>
            <person name="Chaudhuri R.R."/>
            <person name="La Ragione R."/>
            <person name="Hildebrand F."/>
            <person name="Pallen M.J."/>
        </authorList>
    </citation>
    <scope>NUCLEOTIDE SEQUENCE</scope>
    <source>
        <strain evidence="2">ChiBcolR8-3208</strain>
    </source>
</reference>
<gene>
    <name evidence="2" type="ORF">H9942_09355</name>
</gene>
<proteinExistence type="predicted"/>
<feature type="region of interest" description="Disordered" evidence="1">
    <location>
        <begin position="1"/>
        <end position="32"/>
    </location>
</feature>
<dbReference type="AlphaFoldDB" id="A0A9D2S012"/>
<name>A0A9D2S012_9FIRM</name>
<feature type="compositionally biased region" description="Basic and acidic residues" evidence="1">
    <location>
        <begin position="1"/>
        <end position="14"/>
    </location>
</feature>
<dbReference type="EMBL" id="DWXZ01000201">
    <property type="protein sequence ID" value="HJB38256.1"/>
    <property type="molecule type" value="Genomic_DNA"/>
</dbReference>
<accession>A0A9D2S012</accession>
<evidence type="ECO:0000313" key="3">
    <source>
        <dbReference type="Proteomes" id="UP000824214"/>
    </source>
</evidence>
<protein>
    <submittedName>
        <fullName evidence="2">Uncharacterized protein</fullName>
    </submittedName>
</protein>
<dbReference type="Proteomes" id="UP000824214">
    <property type="component" value="Unassembled WGS sequence"/>
</dbReference>
<evidence type="ECO:0000313" key="2">
    <source>
        <dbReference type="EMBL" id="HJB38256.1"/>
    </source>
</evidence>